<proteinExistence type="predicted"/>
<name>A0A8J3BX79_9ACTN</name>
<dbReference type="AlphaFoldDB" id="A0A8J3BX79"/>
<gene>
    <name evidence="1" type="ORF">GCM10012284_12430</name>
</gene>
<reference evidence="1" key="2">
    <citation type="submission" date="2020-09" db="EMBL/GenBank/DDBJ databases">
        <authorList>
            <person name="Sun Q."/>
            <person name="Zhou Y."/>
        </authorList>
    </citation>
    <scope>NUCLEOTIDE SEQUENCE</scope>
    <source>
        <strain evidence="1">CGMCC 4.7299</strain>
    </source>
</reference>
<reference evidence="1" key="1">
    <citation type="journal article" date="2014" name="Int. J. Syst. Evol. Microbiol.">
        <title>Complete genome sequence of Corynebacterium casei LMG S-19264T (=DSM 44701T), isolated from a smear-ripened cheese.</title>
        <authorList>
            <consortium name="US DOE Joint Genome Institute (JGI-PGF)"/>
            <person name="Walter F."/>
            <person name="Albersmeier A."/>
            <person name="Kalinowski J."/>
            <person name="Ruckert C."/>
        </authorList>
    </citation>
    <scope>NUCLEOTIDE SEQUENCE</scope>
    <source>
        <strain evidence="1">CGMCC 4.7299</strain>
    </source>
</reference>
<evidence type="ECO:0000313" key="2">
    <source>
        <dbReference type="Proteomes" id="UP000656042"/>
    </source>
</evidence>
<organism evidence="1 2">
    <name type="scientific">Mangrovihabitans endophyticus</name>
    <dbReference type="NCBI Taxonomy" id="1751298"/>
    <lineage>
        <taxon>Bacteria</taxon>
        <taxon>Bacillati</taxon>
        <taxon>Actinomycetota</taxon>
        <taxon>Actinomycetes</taxon>
        <taxon>Micromonosporales</taxon>
        <taxon>Micromonosporaceae</taxon>
        <taxon>Mangrovihabitans</taxon>
    </lineage>
</organism>
<dbReference type="Proteomes" id="UP000656042">
    <property type="component" value="Unassembled WGS sequence"/>
</dbReference>
<evidence type="ECO:0000313" key="1">
    <source>
        <dbReference type="EMBL" id="GGK79938.1"/>
    </source>
</evidence>
<dbReference type="RefSeq" id="WP_229715616.1">
    <property type="nucleotide sequence ID" value="NZ_BMMX01000002.1"/>
</dbReference>
<protein>
    <submittedName>
        <fullName evidence="1">Uncharacterized protein</fullName>
    </submittedName>
</protein>
<comment type="caution">
    <text evidence="1">The sequence shown here is derived from an EMBL/GenBank/DDBJ whole genome shotgun (WGS) entry which is preliminary data.</text>
</comment>
<dbReference type="EMBL" id="BMMX01000002">
    <property type="protein sequence ID" value="GGK79938.1"/>
    <property type="molecule type" value="Genomic_DNA"/>
</dbReference>
<accession>A0A8J3BX79</accession>
<sequence>MDATRDRGHGRYDIRELQAVTCLGALTLDFPYAVQALRIRRRRYNAATERWSTVTVYAITSLTAAQAGRGSRCRPSCARTGRR</sequence>
<keyword evidence="2" id="KW-1185">Reference proteome</keyword>